<dbReference type="Gene3D" id="3.40.50.300">
    <property type="entry name" value="P-loop containing nucleotide triphosphate hydrolases"/>
    <property type="match status" value="2"/>
</dbReference>
<reference evidence="6" key="2">
    <citation type="submission" date="2014-02" db="EMBL/GenBank/DDBJ databases">
        <title>Complete DNA sequence of /Kuraishia capsulata/ illustrates novel genomic features among budding yeasts (/Saccharomycotina/).</title>
        <authorList>
            <person name="Morales L."/>
            <person name="Noel B."/>
            <person name="Porcel B."/>
            <person name="Marcet-Houben M."/>
            <person name="Hullo M-F."/>
            <person name="Sacerdot C."/>
            <person name="Tekaia F."/>
            <person name="Leh-Louis V."/>
            <person name="Despons L."/>
            <person name="Khanna V."/>
            <person name="Aury J-M."/>
            <person name="Barbe V."/>
            <person name="Couloux A."/>
            <person name="Labadie K."/>
            <person name="Pelletier E."/>
            <person name="Souciet J-L."/>
            <person name="Boekhout T."/>
            <person name="Gabaldon T."/>
            <person name="Wincker P."/>
            <person name="Dujon B."/>
        </authorList>
    </citation>
    <scope>NUCLEOTIDE SEQUENCE</scope>
    <source>
        <strain evidence="6">CBS 1993</strain>
    </source>
</reference>
<accession>W6MXN2</accession>
<keyword evidence="2" id="KW-0813">Transport</keyword>
<evidence type="ECO:0000256" key="1">
    <source>
        <dbReference type="ARBA" id="ARBA00005417"/>
    </source>
</evidence>
<keyword evidence="7" id="KW-1185">Reference proteome</keyword>
<evidence type="ECO:0000313" key="7">
    <source>
        <dbReference type="Proteomes" id="UP000019384"/>
    </source>
</evidence>
<dbReference type="SUPFAM" id="SSF52540">
    <property type="entry name" value="P-loop containing nucleoside triphosphate hydrolases"/>
    <property type="match status" value="2"/>
</dbReference>
<dbReference type="InterPro" id="IPR027417">
    <property type="entry name" value="P-loop_NTPase"/>
</dbReference>
<dbReference type="PROSITE" id="PS50893">
    <property type="entry name" value="ABC_TRANSPORTER_2"/>
    <property type="match status" value="2"/>
</dbReference>
<dbReference type="PANTHER" id="PTHR43117:SF4">
    <property type="entry name" value="OSMOPROTECTANT IMPORT ATP-BINDING PROTEIN OSMV"/>
    <property type="match status" value="1"/>
</dbReference>
<evidence type="ECO:0000256" key="2">
    <source>
        <dbReference type="ARBA" id="ARBA00022448"/>
    </source>
</evidence>
<dbReference type="GO" id="GO:0005524">
    <property type="term" value="F:ATP binding"/>
    <property type="evidence" value="ECO:0007669"/>
    <property type="project" value="UniProtKB-KW"/>
</dbReference>
<proteinExistence type="inferred from homology"/>
<feature type="domain" description="ABC transporter" evidence="5">
    <location>
        <begin position="4"/>
        <end position="252"/>
    </location>
</feature>
<evidence type="ECO:0000313" key="6">
    <source>
        <dbReference type="EMBL" id="CDK29185.1"/>
    </source>
</evidence>
<dbReference type="STRING" id="1382522.W6MXN2"/>
<gene>
    <name evidence="6" type="ORF">KUCA_T00005172001</name>
</gene>
<dbReference type="HOGENOM" id="CLU_000604_45_3_1"/>
<evidence type="ECO:0000256" key="3">
    <source>
        <dbReference type="ARBA" id="ARBA00022741"/>
    </source>
</evidence>
<evidence type="ECO:0000256" key="4">
    <source>
        <dbReference type="ARBA" id="ARBA00022840"/>
    </source>
</evidence>
<dbReference type="InterPro" id="IPR003593">
    <property type="entry name" value="AAA+_ATPase"/>
</dbReference>
<dbReference type="PANTHER" id="PTHR43117">
    <property type="entry name" value="OSMOPROTECTANT IMPORT ATP-BINDING PROTEIN OSMV"/>
    <property type="match status" value="1"/>
</dbReference>
<dbReference type="Proteomes" id="UP000019384">
    <property type="component" value="Unassembled WGS sequence"/>
</dbReference>
<organism evidence="6 7">
    <name type="scientific">Kuraishia capsulata CBS 1993</name>
    <dbReference type="NCBI Taxonomy" id="1382522"/>
    <lineage>
        <taxon>Eukaryota</taxon>
        <taxon>Fungi</taxon>
        <taxon>Dikarya</taxon>
        <taxon>Ascomycota</taxon>
        <taxon>Saccharomycotina</taxon>
        <taxon>Pichiomycetes</taxon>
        <taxon>Pichiales</taxon>
        <taxon>Pichiaceae</taxon>
        <taxon>Kuraishia</taxon>
    </lineage>
</organism>
<reference evidence="6" key="1">
    <citation type="submission" date="2013-12" db="EMBL/GenBank/DDBJ databases">
        <authorList>
            <person name="Genoscope - CEA"/>
        </authorList>
    </citation>
    <scope>NUCLEOTIDE SEQUENCE</scope>
    <source>
        <strain evidence="6">CBS 1993</strain>
    </source>
</reference>
<comment type="similarity">
    <text evidence="1">Belongs to the ABC transporter superfamily.</text>
</comment>
<dbReference type="GO" id="GO:0016887">
    <property type="term" value="F:ATP hydrolysis activity"/>
    <property type="evidence" value="ECO:0007669"/>
    <property type="project" value="InterPro"/>
</dbReference>
<dbReference type="GeneID" id="34522561"/>
<sequence length="508" mass="57390">MSLITFAEALFTRGSSRSADFVFSKPLSLTLRASERWAVIGTSKTDFLKAVSGGFLVSPPRAKHLNWAKLGDPNGAFEHLHFRDKNTAGSGFTHMSARYEFFKDVEVDERLENFISRVPYPRTDSMDWEKLDFLLEKLRLEHLKGKFVNALSNGQFRRAKIARSAYVDPRVWLLDDVFLGLDPSATETVSSFLADYTKKRPESLLILGQRVQDEIPDWITNIALVDKSGLIKAGTRNDLIDEAVEIREQHHRNQQLLKKESSKFQPLVKPPSSPQDSVTLIKFDNVSVKYGEKSVLNKLKWEVKDGEKWHIKGKNGSGKTTMLALITLDHPQSWNLSIEFLGIPRATGSTNFFKTNKVIGITSPELHSIFPQSFTLYDTLASGFSEGFIRVPADQTPEMKSQIEAYLKHFGLWDKRDQLFRDFSISDQKLALFLRAIVKQPKVLILDEALSAMDDDTISKCKGLMENWSHGCVLCVGHISEEVLPCDKYIELINAPEGVFEIGSTSKQ</sequence>
<protein>
    <recommendedName>
        <fullName evidence="5">ABC transporter domain-containing protein</fullName>
    </recommendedName>
</protein>
<dbReference type="SMART" id="SM00382">
    <property type="entry name" value="AAA"/>
    <property type="match status" value="1"/>
</dbReference>
<feature type="domain" description="ABC transporter" evidence="5">
    <location>
        <begin position="281"/>
        <end position="501"/>
    </location>
</feature>
<dbReference type="Pfam" id="PF00005">
    <property type="entry name" value="ABC_tran"/>
    <property type="match status" value="2"/>
</dbReference>
<keyword evidence="3" id="KW-0547">Nucleotide-binding</keyword>
<evidence type="ECO:0000259" key="5">
    <source>
        <dbReference type="PROSITE" id="PS50893"/>
    </source>
</evidence>
<dbReference type="RefSeq" id="XP_022461173.1">
    <property type="nucleotide sequence ID" value="XM_022606330.1"/>
</dbReference>
<dbReference type="EMBL" id="HG793130">
    <property type="protein sequence ID" value="CDK29185.1"/>
    <property type="molecule type" value="Genomic_DNA"/>
</dbReference>
<dbReference type="InterPro" id="IPR003439">
    <property type="entry name" value="ABC_transporter-like_ATP-bd"/>
</dbReference>
<dbReference type="AlphaFoldDB" id="W6MXN2"/>
<dbReference type="OrthoDB" id="10255969at2759"/>
<keyword evidence="4" id="KW-0067">ATP-binding</keyword>
<name>W6MXN2_9ASCO</name>